<evidence type="ECO:0000313" key="2">
    <source>
        <dbReference type="EMBL" id="KNC77513.1"/>
    </source>
</evidence>
<gene>
    <name evidence="2" type="ORF">SARC_10026</name>
</gene>
<keyword evidence="1" id="KW-0812">Transmembrane</keyword>
<dbReference type="GeneID" id="25910530"/>
<organism evidence="2 3">
    <name type="scientific">Sphaeroforma arctica JP610</name>
    <dbReference type="NCBI Taxonomy" id="667725"/>
    <lineage>
        <taxon>Eukaryota</taxon>
        <taxon>Ichthyosporea</taxon>
        <taxon>Ichthyophonida</taxon>
        <taxon>Sphaeroforma</taxon>
    </lineage>
</organism>
<dbReference type="EMBL" id="KQ242710">
    <property type="protein sequence ID" value="KNC77513.1"/>
    <property type="molecule type" value="Genomic_DNA"/>
</dbReference>
<accession>A0A0L0FNC1</accession>
<sequence length="382" mass="42969">MCDSKVPLLVCTFVASTFLIMLTAITMHKESMYSFDLESLGLSGKVNGTALHDWFSELGIPNVNISMPDIPEWASSLGGGLTTFVSWPSGMSSKLNGCNFDECTYGPPYLYFLVPYRNRGKGLQRLVLAMDIDAAQAKTTNAKCVCFGIGDYDDEVSGLTSLEAMEYWKGSHHIASLNGNFSRGGGIERLFKPNSILVTPEEQSILYVMDTDMMVWPGFLDDLILNTQPDMGTVPVCWSLTDYSIRNNKTAGWWRHSGKGMWSIYADKLRKATNMTICGSSSKSWGGEDLGMQKDLRFAKNPARMKRYCNPYLYHLAHPKVSWKDSVDGMGNTEFLAPEKEKWYLETIYNGSLWENYDIGPPLGRCDNFTRMLNNEWALTYR</sequence>
<keyword evidence="3" id="KW-1185">Reference proteome</keyword>
<dbReference type="RefSeq" id="XP_014151415.1">
    <property type="nucleotide sequence ID" value="XM_014295940.1"/>
</dbReference>
<evidence type="ECO:0000256" key="1">
    <source>
        <dbReference type="SAM" id="Phobius"/>
    </source>
</evidence>
<feature type="transmembrane region" description="Helical" evidence="1">
    <location>
        <begin position="6"/>
        <end position="25"/>
    </location>
</feature>
<keyword evidence="1" id="KW-0472">Membrane</keyword>
<protein>
    <recommendedName>
        <fullName evidence="4">Hexosyltransferase</fullName>
    </recommendedName>
</protein>
<dbReference type="OrthoDB" id="431432at2759"/>
<evidence type="ECO:0000313" key="3">
    <source>
        <dbReference type="Proteomes" id="UP000054560"/>
    </source>
</evidence>
<dbReference type="Proteomes" id="UP000054560">
    <property type="component" value="Unassembled WGS sequence"/>
</dbReference>
<dbReference type="AlphaFoldDB" id="A0A0L0FNC1"/>
<proteinExistence type="predicted"/>
<name>A0A0L0FNC1_9EUKA</name>
<reference evidence="2 3" key="1">
    <citation type="submission" date="2011-02" db="EMBL/GenBank/DDBJ databases">
        <title>The Genome Sequence of Sphaeroforma arctica JP610.</title>
        <authorList>
            <consortium name="The Broad Institute Genome Sequencing Platform"/>
            <person name="Russ C."/>
            <person name="Cuomo C."/>
            <person name="Young S.K."/>
            <person name="Zeng Q."/>
            <person name="Gargeya S."/>
            <person name="Alvarado L."/>
            <person name="Berlin A."/>
            <person name="Chapman S.B."/>
            <person name="Chen Z."/>
            <person name="Freedman E."/>
            <person name="Gellesch M."/>
            <person name="Goldberg J."/>
            <person name="Griggs A."/>
            <person name="Gujja S."/>
            <person name="Heilman E."/>
            <person name="Heiman D."/>
            <person name="Howarth C."/>
            <person name="Mehta T."/>
            <person name="Neiman D."/>
            <person name="Pearson M."/>
            <person name="Roberts A."/>
            <person name="Saif S."/>
            <person name="Shea T."/>
            <person name="Shenoy N."/>
            <person name="Sisk P."/>
            <person name="Stolte C."/>
            <person name="Sykes S."/>
            <person name="White J."/>
            <person name="Yandava C."/>
            <person name="Burger G."/>
            <person name="Gray M.W."/>
            <person name="Holland P.W.H."/>
            <person name="King N."/>
            <person name="Lang F.B.F."/>
            <person name="Roger A.J."/>
            <person name="Ruiz-Trillo I."/>
            <person name="Haas B."/>
            <person name="Nusbaum C."/>
            <person name="Birren B."/>
        </authorList>
    </citation>
    <scope>NUCLEOTIDE SEQUENCE [LARGE SCALE GENOMIC DNA]</scope>
    <source>
        <strain evidence="2 3">JP610</strain>
    </source>
</reference>
<keyword evidence="1" id="KW-1133">Transmembrane helix</keyword>
<evidence type="ECO:0008006" key="4">
    <source>
        <dbReference type="Google" id="ProtNLM"/>
    </source>
</evidence>